<evidence type="ECO:0000313" key="1">
    <source>
        <dbReference type="EMBL" id="MFC1432952.1"/>
    </source>
</evidence>
<reference evidence="1 2" key="1">
    <citation type="submission" date="2024-09" db="EMBL/GenBank/DDBJ databases">
        <authorList>
            <person name="Lee S.D."/>
        </authorList>
    </citation>
    <scope>NUCLEOTIDE SEQUENCE [LARGE SCALE GENOMIC DNA]</scope>
    <source>
        <strain evidence="1 2">N1-3</strain>
    </source>
</reference>
<gene>
    <name evidence="1" type="ORF">ACEZDB_20120</name>
</gene>
<comment type="caution">
    <text evidence="1">The sequence shown here is derived from an EMBL/GenBank/DDBJ whole genome shotgun (WGS) entry which is preliminary data.</text>
</comment>
<dbReference type="RefSeq" id="WP_380555030.1">
    <property type="nucleotide sequence ID" value="NZ_JBHEZY010000007.1"/>
</dbReference>
<dbReference type="Proteomes" id="UP001592530">
    <property type="component" value="Unassembled WGS sequence"/>
</dbReference>
<proteinExistence type="predicted"/>
<sequence>MLPSRLPDPIPPARHEIAASYISRLANLHGLGISTLWTQTTTREPSGGMRRIVVPERLAALTGRTVHELAGALPELRDPQPDWAMFRHQPQPGCRRCDAKHPGGEVTRIIPHHRYVCTRHQIWICPSDADGHTTRLDALPEIVQAQRRHLRILQRHGWAITYDAVLTAILICGQLWSLPESESGEARHDWVRRANILIPPGTAEATFSVARLCAAVYPEAVALAPLFASPYWRQQAQETTWNRRLFNAEIARRLGHPSYCYKTHDNDPISHWANMIAKLPPLEPIRVHDQEHHLRKPALRTSTRLAQQRQAHAFDPSHRAGEPLVTHRQLATVLRRAWDPIRRHVLSPKGSSYYQL</sequence>
<evidence type="ECO:0000313" key="2">
    <source>
        <dbReference type="Proteomes" id="UP001592530"/>
    </source>
</evidence>
<name>A0ABV6X4R2_9ACTN</name>
<dbReference type="EMBL" id="JBHEZY010000007">
    <property type="protein sequence ID" value="MFC1432952.1"/>
    <property type="molecule type" value="Genomic_DNA"/>
</dbReference>
<accession>A0ABV6X4R2</accession>
<evidence type="ECO:0008006" key="3">
    <source>
        <dbReference type="Google" id="ProtNLM"/>
    </source>
</evidence>
<protein>
    <recommendedName>
        <fullName evidence="3">TniQ protein</fullName>
    </recommendedName>
</protein>
<organism evidence="1 2">
    <name type="scientific">Streptacidiphilus alkalitolerans</name>
    <dbReference type="NCBI Taxonomy" id="3342712"/>
    <lineage>
        <taxon>Bacteria</taxon>
        <taxon>Bacillati</taxon>
        <taxon>Actinomycetota</taxon>
        <taxon>Actinomycetes</taxon>
        <taxon>Kitasatosporales</taxon>
        <taxon>Streptomycetaceae</taxon>
        <taxon>Streptacidiphilus</taxon>
    </lineage>
</organism>